<evidence type="ECO:0000259" key="7">
    <source>
        <dbReference type="Pfam" id="PF01545"/>
    </source>
</evidence>
<evidence type="ECO:0000256" key="3">
    <source>
        <dbReference type="ARBA" id="ARBA00022692"/>
    </source>
</evidence>
<protein>
    <submittedName>
        <fullName evidence="8">Cation diffusion facilitator family transporter</fullName>
    </submittedName>
</protein>
<dbReference type="AlphaFoldDB" id="A0A2C9XNQ3"/>
<dbReference type="InterPro" id="IPR058533">
    <property type="entry name" value="Cation_efflux_TM"/>
</dbReference>
<dbReference type="GO" id="GO:0008324">
    <property type="term" value="F:monoatomic cation transmembrane transporter activity"/>
    <property type="evidence" value="ECO:0007669"/>
    <property type="project" value="InterPro"/>
</dbReference>
<name>A0A2C9XNQ3_9ENTE</name>
<feature type="transmembrane region" description="Helical" evidence="6">
    <location>
        <begin position="12"/>
        <end position="32"/>
    </location>
</feature>
<keyword evidence="3 6" id="KW-0812">Transmembrane</keyword>
<evidence type="ECO:0000256" key="6">
    <source>
        <dbReference type="SAM" id="Phobius"/>
    </source>
</evidence>
<dbReference type="PANTHER" id="PTHR13414:SF9">
    <property type="entry name" value="PROTON-COUPLED ZINC ANTIPORTER SLC30A9, MITOCHONDRIAL"/>
    <property type="match status" value="1"/>
</dbReference>
<dbReference type="GO" id="GO:0006829">
    <property type="term" value="P:zinc ion transport"/>
    <property type="evidence" value="ECO:0007669"/>
    <property type="project" value="InterPro"/>
</dbReference>
<evidence type="ECO:0000256" key="4">
    <source>
        <dbReference type="ARBA" id="ARBA00022989"/>
    </source>
</evidence>
<feature type="domain" description="Cation efflux protein transmembrane" evidence="7">
    <location>
        <begin position="12"/>
        <end position="220"/>
    </location>
</feature>
<dbReference type="InterPro" id="IPR027469">
    <property type="entry name" value="Cation_efflux_TMD_sf"/>
</dbReference>
<keyword evidence="9" id="KW-1185">Reference proteome</keyword>
<comment type="caution">
    <text evidence="8">The sequence shown here is derived from an EMBL/GenBank/DDBJ whole genome shotgun (WGS) entry which is preliminary data.</text>
</comment>
<accession>A0A2C9XNQ3</accession>
<gene>
    <name evidence="8" type="ORF">A5844_000049</name>
</gene>
<evidence type="ECO:0000256" key="2">
    <source>
        <dbReference type="ARBA" id="ARBA00022448"/>
    </source>
</evidence>
<dbReference type="InterPro" id="IPR002524">
    <property type="entry name" value="Cation_efflux"/>
</dbReference>
<keyword evidence="4 6" id="KW-1133">Transmembrane helix</keyword>
<evidence type="ECO:0000313" key="8">
    <source>
        <dbReference type="EMBL" id="OTP11835.1"/>
    </source>
</evidence>
<feature type="transmembrane region" description="Helical" evidence="6">
    <location>
        <begin position="162"/>
        <end position="185"/>
    </location>
</feature>
<feature type="transmembrane region" description="Helical" evidence="6">
    <location>
        <begin position="116"/>
        <end position="137"/>
    </location>
</feature>
<comment type="subcellular location">
    <subcellularLocation>
        <location evidence="1">Membrane</location>
        <topology evidence="1">Multi-pass membrane protein</topology>
    </subcellularLocation>
</comment>
<keyword evidence="5 6" id="KW-0472">Membrane</keyword>
<keyword evidence="2" id="KW-0813">Transport</keyword>
<dbReference type="Gene3D" id="1.20.1510.10">
    <property type="entry name" value="Cation efflux protein transmembrane domain"/>
    <property type="match status" value="1"/>
</dbReference>
<dbReference type="PANTHER" id="PTHR13414">
    <property type="entry name" value="HUEL-CATION TRANSPORTER"/>
    <property type="match status" value="1"/>
</dbReference>
<evidence type="ECO:0000313" key="9">
    <source>
        <dbReference type="Proteomes" id="UP000194933"/>
    </source>
</evidence>
<dbReference type="STRING" id="1987383.A5844_000049"/>
<dbReference type="Pfam" id="PF01545">
    <property type="entry name" value="Cation_efflux"/>
    <property type="match status" value="1"/>
</dbReference>
<dbReference type="InterPro" id="IPR040177">
    <property type="entry name" value="SLC30A9"/>
</dbReference>
<dbReference type="EMBL" id="NGMO01000001">
    <property type="protein sequence ID" value="OTP11835.1"/>
    <property type="molecule type" value="Genomic_DNA"/>
</dbReference>
<reference evidence="8 9" key="1">
    <citation type="submission" date="2017-05" db="EMBL/GenBank/DDBJ databases">
        <title>The Genome Sequence of Enterococcus sp. 10A9_DIV0425.</title>
        <authorList>
            <consortium name="The Broad Institute Genomics Platform"/>
            <consortium name="The Broad Institute Genomic Center for Infectious Diseases"/>
            <person name="Earl A."/>
            <person name="Manson A."/>
            <person name="Schwartman J."/>
            <person name="Gilmore M."/>
            <person name="Abouelleil A."/>
            <person name="Cao P."/>
            <person name="Chapman S."/>
            <person name="Cusick C."/>
            <person name="Shea T."/>
            <person name="Young S."/>
            <person name="Neafsey D."/>
            <person name="Nusbaum C."/>
            <person name="Birren B."/>
        </authorList>
    </citation>
    <scope>NUCLEOTIDE SEQUENCE [LARGE SCALE GENOMIC DNA]</scope>
    <source>
        <strain evidence="8 9">10A9_DIV0425</strain>
    </source>
</reference>
<dbReference type="SUPFAM" id="SSF161111">
    <property type="entry name" value="Cation efflux protein transmembrane domain-like"/>
    <property type="match status" value="1"/>
</dbReference>
<dbReference type="GO" id="GO:0016020">
    <property type="term" value="C:membrane"/>
    <property type="evidence" value="ECO:0007669"/>
    <property type="project" value="UniProtKB-SubCell"/>
</dbReference>
<dbReference type="Proteomes" id="UP000194933">
    <property type="component" value="Unassembled WGS sequence"/>
</dbReference>
<evidence type="ECO:0000256" key="5">
    <source>
        <dbReference type="ARBA" id="ARBA00023136"/>
    </source>
</evidence>
<proteinExistence type="predicted"/>
<dbReference type="RefSeq" id="WP_086283072.1">
    <property type="nucleotide sequence ID" value="NZ_NGMO01000001.1"/>
</dbReference>
<feature type="transmembrane region" description="Helical" evidence="6">
    <location>
        <begin position="191"/>
        <end position="214"/>
    </location>
</feature>
<dbReference type="NCBIfam" id="TIGR01297">
    <property type="entry name" value="CDF"/>
    <property type="match status" value="1"/>
</dbReference>
<evidence type="ECO:0000256" key="1">
    <source>
        <dbReference type="ARBA" id="ARBA00004141"/>
    </source>
</evidence>
<feature type="transmembrane region" description="Helical" evidence="6">
    <location>
        <begin position="79"/>
        <end position="96"/>
    </location>
</feature>
<sequence>MENLKKSGMFSVLAALGANLLVALSKFVGYAISGSAAMLNESIHSIVDCSNQILLLIGDKRAGRGQSDLHQFGEGRAKYFFSTIVAMMLFFGGGALGVMEAFEKLLHPAHEVGNPWIVLMILLFGLAIEGSSLRIAMKEIHELNTEKLSTLHFLRESRHSEILVIFTEDLCAVIGLILALVGTILTMMTGIAAFDAVSGLLIGFLLMGAAIFLAREFYSLIIGESVTASDLSKIKQAFKRPEVNHLIDIKTVHLGPTEILVAAKVDLFENKDYQIHMIINDIERTIRESLEDKKLYIYIETDKYDPHYQRAVIDRKEQ</sequence>
<organism evidence="8 9">
    <name type="scientific">Candidatus Enterococcus wittei</name>
    <dbReference type="NCBI Taxonomy" id="1987383"/>
    <lineage>
        <taxon>Bacteria</taxon>
        <taxon>Bacillati</taxon>
        <taxon>Bacillota</taxon>
        <taxon>Bacilli</taxon>
        <taxon>Lactobacillales</taxon>
        <taxon>Enterococcaceae</taxon>
        <taxon>Enterococcus</taxon>
    </lineage>
</organism>